<protein>
    <submittedName>
        <fullName evidence="2">Uncharacterized protein</fullName>
    </submittedName>
</protein>
<reference evidence="2" key="1">
    <citation type="journal article" date="2007" name="Sex. Plant Reprod.">
        <title>Physical size of the S locus region defined by genetic recombination and genome sequencing in Ipomoea trifida, Convolvulaceae.</title>
        <authorList>
            <person name="Rahman M.H."/>
            <person name="Tsuchiya T."/>
            <person name="Suwabe K."/>
            <person name="Kohori J."/>
            <person name="Tomita R.N."/>
            <person name="Kagaya Y."/>
            <person name="Kobayashi I."/>
            <person name="Kakeda K."/>
            <person name="Kowyama Y."/>
        </authorList>
    </citation>
    <scope>NUCLEOTIDE SEQUENCE</scope>
</reference>
<organism evidence="2">
    <name type="scientific">Ipomoea trifida</name>
    <name type="common">Morning glory</name>
    <dbReference type="NCBI Taxonomy" id="35884"/>
    <lineage>
        <taxon>Eukaryota</taxon>
        <taxon>Viridiplantae</taxon>
        <taxon>Streptophyta</taxon>
        <taxon>Embryophyta</taxon>
        <taxon>Tracheophyta</taxon>
        <taxon>Spermatophyta</taxon>
        <taxon>Magnoliopsida</taxon>
        <taxon>eudicotyledons</taxon>
        <taxon>Gunneridae</taxon>
        <taxon>Pentapetalae</taxon>
        <taxon>asterids</taxon>
        <taxon>lamiids</taxon>
        <taxon>Solanales</taxon>
        <taxon>Convolvulaceae</taxon>
        <taxon>Ipomoeeae</taxon>
        <taxon>Ipomoea</taxon>
    </lineage>
</organism>
<dbReference type="AlphaFoldDB" id="A0A8Y6"/>
<feature type="compositionally biased region" description="Basic and acidic residues" evidence="1">
    <location>
        <begin position="12"/>
        <end position="23"/>
    </location>
</feature>
<accession>A0A8Y6</accession>
<proteinExistence type="predicted"/>
<name>A0A8Y6_IPOTF</name>
<sequence>MPIGNRTAMRMLKPEAETRGQED</sequence>
<feature type="region of interest" description="Disordered" evidence="1">
    <location>
        <begin position="1"/>
        <end position="23"/>
    </location>
</feature>
<evidence type="ECO:0000313" key="2">
    <source>
        <dbReference type="EMBL" id="BAF36291.1"/>
    </source>
</evidence>
<evidence type="ECO:0000256" key="1">
    <source>
        <dbReference type="SAM" id="MobiDB-lite"/>
    </source>
</evidence>
<dbReference type="EMBL" id="AB263748">
    <property type="protein sequence ID" value="BAF36291.1"/>
    <property type="molecule type" value="Genomic_DNA"/>
</dbReference>